<dbReference type="PANTHER" id="PTHR11556">
    <property type="entry name" value="FRUCTOSE-1,6-BISPHOSPHATASE-RELATED"/>
    <property type="match status" value="1"/>
</dbReference>
<keyword evidence="6" id="KW-0963">Cytoplasm</keyword>
<comment type="pathway">
    <text evidence="3">Carbohydrate biosynthesis; Calvin cycle.</text>
</comment>
<dbReference type="GO" id="GO:0006000">
    <property type="term" value="P:fructose metabolic process"/>
    <property type="evidence" value="ECO:0007669"/>
    <property type="project" value="TreeGrafter"/>
</dbReference>
<dbReference type="GO" id="GO:0006002">
    <property type="term" value="P:fructose 6-phosphate metabolic process"/>
    <property type="evidence" value="ECO:0007669"/>
    <property type="project" value="TreeGrafter"/>
</dbReference>
<dbReference type="GO" id="GO:0046872">
    <property type="term" value="F:metal ion binding"/>
    <property type="evidence" value="ECO:0007669"/>
    <property type="project" value="UniProtKB-KW"/>
</dbReference>
<evidence type="ECO:0000259" key="12">
    <source>
        <dbReference type="Pfam" id="PF18913"/>
    </source>
</evidence>
<keyword evidence="10" id="KW-0119">Carbohydrate metabolism</keyword>
<dbReference type="InterPro" id="IPR020548">
    <property type="entry name" value="Fructose_bisphosphatase_AS"/>
</dbReference>
<organism evidence="13">
    <name type="scientific">anaerobic digester metagenome</name>
    <dbReference type="NCBI Taxonomy" id="1263854"/>
    <lineage>
        <taxon>unclassified sequences</taxon>
        <taxon>metagenomes</taxon>
        <taxon>ecological metagenomes</taxon>
    </lineage>
</organism>
<dbReference type="InterPro" id="IPR044015">
    <property type="entry name" value="FBPase_C_dom"/>
</dbReference>
<feature type="domain" description="Fructose-1-6-bisphosphatase class 1 C-terminal" evidence="12">
    <location>
        <begin position="200"/>
        <end position="332"/>
    </location>
</feature>
<evidence type="ECO:0000256" key="4">
    <source>
        <dbReference type="ARBA" id="ARBA00010941"/>
    </source>
</evidence>
<dbReference type="PROSITE" id="PS00124">
    <property type="entry name" value="FBPASE"/>
    <property type="match status" value="1"/>
</dbReference>
<dbReference type="InterPro" id="IPR033391">
    <property type="entry name" value="FBPase_N"/>
</dbReference>
<dbReference type="FunFam" id="3.40.190.80:FF:000001">
    <property type="entry name" value="Fructose-1,6-bisphosphatase class 1"/>
    <property type="match status" value="1"/>
</dbReference>
<dbReference type="AlphaFoldDB" id="A0A485M588"/>
<dbReference type="InterPro" id="IPR000146">
    <property type="entry name" value="FBPase_class-1"/>
</dbReference>
<dbReference type="PIRSF" id="PIRSF000904">
    <property type="entry name" value="FBPtase_SBPase"/>
    <property type="match status" value="1"/>
</dbReference>
<reference evidence="13" key="1">
    <citation type="submission" date="2019-03" db="EMBL/GenBank/DDBJ databases">
        <authorList>
            <person name="Hao L."/>
        </authorList>
    </citation>
    <scope>NUCLEOTIDE SEQUENCE</scope>
</reference>
<keyword evidence="9" id="KW-0460">Magnesium</keyword>
<dbReference type="PIRSF" id="PIRSF500210">
    <property type="entry name" value="FBPtase"/>
    <property type="match status" value="1"/>
</dbReference>
<dbReference type="EC" id="3.1.3.11" evidence="5"/>
<keyword evidence="8 13" id="KW-0378">Hydrolase</keyword>
<protein>
    <recommendedName>
        <fullName evidence="5">fructose-bisphosphatase</fullName>
        <ecNumber evidence="5">3.1.3.11</ecNumber>
    </recommendedName>
</protein>
<dbReference type="Pfam" id="PF18913">
    <property type="entry name" value="FBPase_C"/>
    <property type="match status" value="1"/>
</dbReference>
<comment type="catalytic activity">
    <reaction evidence="1">
        <text>beta-D-fructose 1,6-bisphosphate + H2O = beta-D-fructose 6-phosphate + phosphate</text>
        <dbReference type="Rhea" id="RHEA:11064"/>
        <dbReference type="ChEBI" id="CHEBI:15377"/>
        <dbReference type="ChEBI" id="CHEBI:32966"/>
        <dbReference type="ChEBI" id="CHEBI:43474"/>
        <dbReference type="ChEBI" id="CHEBI:57634"/>
        <dbReference type="EC" id="3.1.3.11"/>
    </reaction>
</comment>
<name>A0A485M588_9ZZZZ</name>
<evidence type="ECO:0000256" key="2">
    <source>
        <dbReference type="ARBA" id="ARBA00001946"/>
    </source>
</evidence>
<dbReference type="Gene3D" id="3.40.190.80">
    <property type="match status" value="1"/>
</dbReference>
<dbReference type="EMBL" id="CAADRM010000124">
    <property type="protein sequence ID" value="VFU16906.1"/>
    <property type="molecule type" value="Genomic_DNA"/>
</dbReference>
<evidence type="ECO:0000256" key="10">
    <source>
        <dbReference type="ARBA" id="ARBA00023277"/>
    </source>
</evidence>
<dbReference type="GO" id="GO:0030388">
    <property type="term" value="P:fructose 1,6-bisphosphate metabolic process"/>
    <property type="evidence" value="ECO:0007669"/>
    <property type="project" value="TreeGrafter"/>
</dbReference>
<dbReference type="SUPFAM" id="SSF56655">
    <property type="entry name" value="Carbohydrate phosphatase"/>
    <property type="match status" value="1"/>
</dbReference>
<dbReference type="GO" id="GO:0005829">
    <property type="term" value="C:cytosol"/>
    <property type="evidence" value="ECO:0007669"/>
    <property type="project" value="TreeGrafter"/>
</dbReference>
<keyword evidence="7" id="KW-0479">Metal-binding</keyword>
<dbReference type="GO" id="GO:0042132">
    <property type="term" value="F:fructose 1,6-bisphosphate 1-phosphatase activity"/>
    <property type="evidence" value="ECO:0007669"/>
    <property type="project" value="UniProtKB-EC"/>
</dbReference>
<dbReference type="HAMAP" id="MF_01855">
    <property type="entry name" value="FBPase_class1"/>
    <property type="match status" value="1"/>
</dbReference>
<feature type="domain" description="Fructose-1-6-bisphosphatase class I N-terminal" evidence="11">
    <location>
        <begin position="7"/>
        <end position="196"/>
    </location>
</feature>
<evidence type="ECO:0000256" key="8">
    <source>
        <dbReference type="ARBA" id="ARBA00022801"/>
    </source>
</evidence>
<sequence>MNDKVISLDRHIIDEQRRYGGKGDFSAILSQIIFAAKIVAAQVAHAGLVEDILGRTGNTNVQGEEVQKLDVYANNMFISALNYIGKVCVMASEEDPDLILLPKEHPKGEYVVMFDPLDGSSNVDVNVSIGTIFGIYKRISDGEDGVLEDCLQPGNQLFGAGYIIYSSSVNLVYSTGNGVNVFSLDPSVGEFVLSHPDIKIPPRGKIYSANEGNYLYWKKGTREYIDYLKSENNKLGKPYSSRYIGSLVADFHRNLLKGGIFLYPEDTKDPKKPTGKLRLLYEANPLAYIAEQAGGYASTGYERILDIKPEKLHQRVPLIIGSKEDVLEYEEFAKKNNL</sequence>
<evidence type="ECO:0000256" key="7">
    <source>
        <dbReference type="ARBA" id="ARBA00022723"/>
    </source>
</evidence>
<evidence type="ECO:0000256" key="3">
    <source>
        <dbReference type="ARBA" id="ARBA00005215"/>
    </source>
</evidence>
<dbReference type="PANTHER" id="PTHR11556:SF35">
    <property type="entry name" value="SEDOHEPTULOSE-1,7-BISPHOSPHATASE, CHLOROPLASTIC"/>
    <property type="match status" value="1"/>
</dbReference>
<gene>
    <name evidence="13" type="primary">fbp</name>
    <name evidence="13" type="ORF">SCFA_590015</name>
</gene>
<proteinExistence type="inferred from homology"/>
<dbReference type="GO" id="GO:0005986">
    <property type="term" value="P:sucrose biosynthetic process"/>
    <property type="evidence" value="ECO:0007669"/>
    <property type="project" value="TreeGrafter"/>
</dbReference>
<evidence type="ECO:0000259" key="11">
    <source>
        <dbReference type="Pfam" id="PF00316"/>
    </source>
</evidence>
<dbReference type="NCBIfam" id="NF006779">
    <property type="entry name" value="PRK09293.1-3"/>
    <property type="match status" value="1"/>
</dbReference>
<evidence type="ECO:0000313" key="13">
    <source>
        <dbReference type="EMBL" id="VFU16906.1"/>
    </source>
</evidence>
<dbReference type="PRINTS" id="PR00115">
    <property type="entry name" value="F16BPHPHTASE"/>
</dbReference>
<evidence type="ECO:0000256" key="9">
    <source>
        <dbReference type="ARBA" id="ARBA00022842"/>
    </source>
</evidence>
<dbReference type="InterPro" id="IPR028343">
    <property type="entry name" value="FBPtase"/>
</dbReference>
<dbReference type="Gene3D" id="3.30.540.10">
    <property type="entry name" value="Fructose-1,6-Bisphosphatase, subunit A, domain 1"/>
    <property type="match status" value="1"/>
</dbReference>
<dbReference type="NCBIfam" id="NF006778">
    <property type="entry name" value="PRK09293.1-1"/>
    <property type="match status" value="1"/>
</dbReference>
<dbReference type="FunFam" id="3.30.540.10:FF:000002">
    <property type="entry name" value="Fructose-1,6-bisphosphatase class 1"/>
    <property type="match status" value="1"/>
</dbReference>
<evidence type="ECO:0000256" key="6">
    <source>
        <dbReference type="ARBA" id="ARBA00022490"/>
    </source>
</evidence>
<dbReference type="GO" id="GO:0006094">
    <property type="term" value="P:gluconeogenesis"/>
    <property type="evidence" value="ECO:0007669"/>
    <property type="project" value="TreeGrafter"/>
</dbReference>
<dbReference type="Pfam" id="PF00316">
    <property type="entry name" value="FBPase"/>
    <property type="match status" value="1"/>
</dbReference>
<accession>A0A485M588</accession>
<comment type="cofactor">
    <cofactor evidence="2">
        <name>Mg(2+)</name>
        <dbReference type="ChEBI" id="CHEBI:18420"/>
    </cofactor>
</comment>
<evidence type="ECO:0000256" key="5">
    <source>
        <dbReference type="ARBA" id="ARBA00013093"/>
    </source>
</evidence>
<evidence type="ECO:0000256" key="1">
    <source>
        <dbReference type="ARBA" id="ARBA00001273"/>
    </source>
</evidence>
<comment type="similarity">
    <text evidence="4">Belongs to the FBPase class 1 family.</text>
</comment>
<dbReference type="CDD" id="cd00354">
    <property type="entry name" value="FBPase"/>
    <property type="match status" value="1"/>
</dbReference>